<dbReference type="GO" id="GO:0004360">
    <property type="term" value="F:glutamine-fructose-6-phosphate transaminase (isomerizing) activity"/>
    <property type="evidence" value="ECO:0007669"/>
    <property type="project" value="TreeGrafter"/>
</dbReference>
<dbReference type="RefSeq" id="WP_091546597.1">
    <property type="nucleotide sequence ID" value="NZ_FMUS01000030.1"/>
</dbReference>
<dbReference type="EMBL" id="FMUS01000030">
    <property type="protein sequence ID" value="SCZ03194.1"/>
    <property type="molecule type" value="Genomic_DNA"/>
</dbReference>
<evidence type="ECO:0000313" key="3">
    <source>
        <dbReference type="EMBL" id="SCZ03194.1"/>
    </source>
</evidence>
<dbReference type="Pfam" id="PF01380">
    <property type="entry name" value="SIS"/>
    <property type="match status" value="1"/>
</dbReference>
<keyword evidence="4" id="KW-1185">Reference proteome</keyword>
<evidence type="ECO:0000313" key="4">
    <source>
        <dbReference type="Proteomes" id="UP000198636"/>
    </source>
</evidence>
<evidence type="ECO:0000259" key="2">
    <source>
        <dbReference type="PROSITE" id="PS51464"/>
    </source>
</evidence>
<keyword evidence="1" id="KW-0472">Membrane</keyword>
<dbReference type="InterPro" id="IPR001347">
    <property type="entry name" value="SIS_dom"/>
</dbReference>
<dbReference type="SUPFAM" id="SSF53697">
    <property type="entry name" value="SIS domain"/>
    <property type="match status" value="1"/>
</dbReference>
<sequence>MLNVDKNKVDFLVTSSMVGEVDKFLNESNENIMEIVDEIIKNGIKKIYFVGCGSSMAVGNAGKYLFDKYSEMDTNVYTGWEFIDNTPKSVNKKAAVVLISHSGKTEEIVEALKIANKLEALTIGIVDKKEGNPLGEQAKMSIDYNAHAMWECHLLAVYLLACNYIQKTGWESEIELILNDIPKISKVLGHHIDSFEQKAIELANKAKNWKGFYTISAGPLRSLAYKEGIITNMEFMWGHGSVIESGEFRHGPLEITEEDVPFIFLVGSDASRHTTERALDFVRRYKGDCIVFDYKDFSMGLHADLAPMIMFVPLEWFSFYFALVRDHNPDDRRYYNIVKY</sequence>
<dbReference type="InterPro" id="IPR035490">
    <property type="entry name" value="GlmS/FrlB_SIS"/>
</dbReference>
<dbReference type="CDD" id="cd05009">
    <property type="entry name" value="SIS_GlmS_GlmD_2"/>
    <property type="match status" value="1"/>
</dbReference>
<dbReference type="Proteomes" id="UP000198636">
    <property type="component" value="Unassembled WGS sequence"/>
</dbReference>
<gene>
    <name evidence="3" type="ORF">SAMN03080606_03715</name>
</gene>
<organism evidence="3 4">
    <name type="scientific">Alkaliphilus peptidifermentans DSM 18978</name>
    <dbReference type="NCBI Taxonomy" id="1120976"/>
    <lineage>
        <taxon>Bacteria</taxon>
        <taxon>Bacillati</taxon>
        <taxon>Bacillota</taxon>
        <taxon>Clostridia</taxon>
        <taxon>Peptostreptococcales</taxon>
        <taxon>Natronincolaceae</taxon>
        <taxon>Alkaliphilus</taxon>
    </lineage>
</organism>
<dbReference type="STRING" id="1120976.SAMN03080606_03715"/>
<name>A0A1G5KS59_9FIRM</name>
<dbReference type="PANTHER" id="PTHR10937:SF14">
    <property type="entry name" value="FRUCTOSELYSINE 6-PHOSPHATE DEGLYCASE"/>
    <property type="match status" value="1"/>
</dbReference>
<reference evidence="3 4" key="1">
    <citation type="submission" date="2016-10" db="EMBL/GenBank/DDBJ databases">
        <authorList>
            <person name="de Groot N.N."/>
        </authorList>
    </citation>
    <scope>NUCLEOTIDE SEQUENCE [LARGE SCALE GENOMIC DNA]</scope>
    <source>
        <strain evidence="3 4">DSM 18978</strain>
    </source>
</reference>
<dbReference type="PROSITE" id="PS51464">
    <property type="entry name" value="SIS"/>
    <property type="match status" value="1"/>
</dbReference>
<keyword evidence="1" id="KW-1133">Transmembrane helix</keyword>
<dbReference type="AlphaFoldDB" id="A0A1G5KS59"/>
<dbReference type="GO" id="GO:0006487">
    <property type="term" value="P:protein N-linked glycosylation"/>
    <property type="evidence" value="ECO:0007669"/>
    <property type="project" value="TreeGrafter"/>
</dbReference>
<dbReference type="GO" id="GO:0006047">
    <property type="term" value="P:UDP-N-acetylglucosamine metabolic process"/>
    <property type="evidence" value="ECO:0007669"/>
    <property type="project" value="TreeGrafter"/>
</dbReference>
<keyword evidence="1" id="KW-0812">Transmembrane</keyword>
<proteinExistence type="predicted"/>
<accession>A0A1G5KS59</accession>
<evidence type="ECO:0000256" key="1">
    <source>
        <dbReference type="SAM" id="Phobius"/>
    </source>
</evidence>
<dbReference type="InterPro" id="IPR046348">
    <property type="entry name" value="SIS_dom_sf"/>
</dbReference>
<feature type="transmembrane region" description="Helical" evidence="1">
    <location>
        <begin position="305"/>
        <end position="324"/>
    </location>
</feature>
<protein>
    <submittedName>
        <fullName evidence="3">Fructoselysine 6-phosphate deglycase</fullName>
    </submittedName>
</protein>
<dbReference type="OrthoDB" id="9782098at2"/>
<dbReference type="Gene3D" id="3.40.50.10490">
    <property type="entry name" value="Glucose-6-phosphate isomerase like protein, domain 1"/>
    <property type="match status" value="2"/>
</dbReference>
<dbReference type="PANTHER" id="PTHR10937">
    <property type="entry name" value="GLUCOSAMINE--FRUCTOSE-6-PHOSPHATE AMINOTRANSFERASE, ISOMERIZING"/>
    <property type="match status" value="1"/>
</dbReference>
<dbReference type="GO" id="GO:0097367">
    <property type="term" value="F:carbohydrate derivative binding"/>
    <property type="evidence" value="ECO:0007669"/>
    <property type="project" value="InterPro"/>
</dbReference>
<feature type="domain" description="SIS" evidence="2">
    <location>
        <begin position="36"/>
        <end position="170"/>
    </location>
</feature>
<dbReference type="GO" id="GO:0006002">
    <property type="term" value="P:fructose 6-phosphate metabolic process"/>
    <property type="evidence" value="ECO:0007669"/>
    <property type="project" value="TreeGrafter"/>
</dbReference>